<evidence type="ECO:0000313" key="3">
    <source>
        <dbReference type="EMBL" id="OLF15946.1"/>
    </source>
</evidence>
<dbReference type="InterPro" id="IPR013815">
    <property type="entry name" value="ATP_grasp_subdomain_1"/>
</dbReference>
<dbReference type="Gene3D" id="3.30.1490.20">
    <property type="entry name" value="ATP-grasp fold, A domain"/>
    <property type="match status" value="1"/>
</dbReference>
<dbReference type="GO" id="GO:0005524">
    <property type="term" value="F:ATP binding"/>
    <property type="evidence" value="ECO:0007669"/>
    <property type="project" value="InterPro"/>
</dbReference>
<accession>A0A1Q8CNP7</accession>
<evidence type="ECO:0000259" key="1">
    <source>
        <dbReference type="Pfam" id="PF00391"/>
    </source>
</evidence>
<name>A0A1Q8CNP7_9PSEU</name>
<dbReference type="Proteomes" id="UP000185596">
    <property type="component" value="Unassembled WGS sequence"/>
</dbReference>
<dbReference type="PANTHER" id="PTHR43615:SF1">
    <property type="entry name" value="PPDK_N DOMAIN-CONTAINING PROTEIN"/>
    <property type="match status" value="1"/>
</dbReference>
<dbReference type="Gene3D" id="3.30.470.20">
    <property type="entry name" value="ATP-grasp fold, B domain"/>
    <property type="match status" value="1"/>
</dbReference>
<dbReference type="AlphaFoldDB" id="A0A1Q8CNP7"/>
<dbReference type="OrthoDB" id="9765468at2"/>
<feature type="domain" description="Pyruvate phosphate dikinase AMP/ATP-binding" evidence="2">
    <location>
        <begin position="16"/>
        <end position="309"/>
    </location>
</feature>
<feature type="domain" description="PEP-utilising enzyme mobile" evidence="1">
    <location>
        <begin position="817"/>
        <end position="886"/>
    </location>
</feature>
<keyword evidence="3" id="KW-0808">Transferase</keyword>
<dbReference type="InterPro" id="IPR002192">
    <property type="entry name" value="PPDK_AMP/ATP-bd"/>
</dbReference>
<keyword evidence="3" id="KW-0418">Kinase</keyword>
<dbReference type="Pfam" id="PF00391">
    <property type="entry name" value="PEP-utilizers"/>
    <property type="match status" value="1"/>
</dbReference>
<dbReference type="Pfam" id="PF01326">
    <property type="entry name" value="PPDK_N"/>
    <property type="match status" value="1"/>
</dbReference>
<dbReference type="Gene3D" id="3.50.30.10">
    <property type="entry name" value="Phosphohistidine domain"/>
    <property type="match status" value="1"/>
</dbReference>
<dbReference type="InterPro" id="IPR036637">
    <property type="entry name" value="Phosphohistidine_dom_sf"/>
</dbReference>
<sequence length="898" mass="99912">MSVITSETPSADAARLAGAKGHTLHRLTEHGADVPEWAVIGVDVFDRFLRANGLVEKVREHLVGVTADTADLVAVRIEELVLGTTPEPDLLATVRRAYEHVGAGRVAVRSSGAEEDGARYSFAGQFSTFLNIGGLDSVVAHVRRCWASAYSAQALRYRLAHGLPCETSGMAVVVQRMVPADKSGVLFTANPLGGDPDEYMISAVLGLGEGLVSGLVDADTVLVDRRSGAVREVVVGDKRERVDPDEHGDGSVTTVVGAEARAASALSGEEVARLVRVASDVVAAFSGPQDIEWAIADDSVWILQSRPVTGPVRGADPSPRGELRIWDNSNIIESFSDITSPMTFSFAAHVYHQVYRQYCQLLAVPRHGMRQMDEWLPTMLGYFHGRVYYNLLNWYRVIRLAPFYRVNRQVLEVSMGLAEPLPDELAMELRPFSSRFRWQERPHRAVIVTAYWRRFLAVDRTVRDFLRHFATTYREFDDVDFDALPADEVYQLFRKLERTLLDRWGAMIVLEAVIGLSFGLLQKLTERWLPPDVPRWLPWAVANPAGVLESAEPAYRFERLAATIRADEELSRLVRETAPEQLYATLADRGLRELVGEIDAYIADFGYRSVNELKLEEPDLRQDPSRLFVMLRGALAFARQNGNDSQAAERILDRHLHGLRRIVYQQVRRRVRRSLADRERVRFCRTRAFGMARRMIRAMGASLARLGALNDERDVFYLRLDELRGCFDGTIAHRELASLVDLRKRQHAQDRELVAPPRFTTYGPVYWGGNLERAGWDPSSAGGAVVSPRSEVLRGVPCGPGVVEGEAKVVTEPHDVEGAILVTYRTDPGWIAALPAAKALLIERGSPLTHVAIVARELGIPCVVQIRNVTREIATGMRLRVDGGEGTVHVLSDENTVS</sequence>
<evidence type="ECO:0000313" key="4">
    <source>
        <dbReference type="Proteomes" id="UP000185596"/>
    </source>
</evidence>
<evidence type="ECO:0000259" key="2">
    <source>
        <dbReference type="Pfam" id="PF01326"/>
    </source>
</evidence>
<dbReference type="SUPFAM" id="SSF56059">
    <property type="entry name" value="Glutathione synthetase ATP-binding domain-like"/>
    <property type="match status" value="1"/>
</dbReference>
<dbReference type="SUPFAM" id="SSF52009">
    <property type="entry name" value="Phosphohistidine domain"/>
    <property type="match status" value="1"/>
</dbReference>
<dbReference type="EMBL" id="MSIE01000034">
    <property type="protein sequence ID" value="OLF15946.1"/>
    <property type="molecule type" value="Genomic_DNA"/>
</dbReference>
<keyword evidence="3" id="KW-0670">Pyruvate</keyword>
<dbReference type="RefSeq" id="WP_075126998.1">
    <property type="nucleotide sequence ID" value="NZ_MSIE01000034.1"/>
</dbReference>
<keyword evidence="4" id="KW-1185">Reference proteome</keyword>
<dbReference type="STRING" id="1912961.BU204_18735"/>
<comment type="caution">
    <text evidence="3">The sequence shown here is derived from an EMBL/GenBank/DDBJ whole genome shotgun (WGS) entry which is preliminary data.</text>
</comment>
<dbReference type="InterPro" id="IPR051549">
    <property type="entry name" value="PEP_Utilizing_Enz"/>
</dbReference>
<dbReference type="GO" id="GO:0016301">
    <property type="term" value="F:kinase activity"/>
    <property type="evidence" value="ECO:0007669"/>
    <property type="project" value="UniProtKB-KW"/>
</dbReference>
<organism evidence="3 4">
    <name type="scientific">Actinophytocola xanthii</name>
    <dbReference type="NCBI Taxonomy" id="1912961"/>
    <lineage>
        <taxon>Bacteria</taxon>
        <taxon>Bacillati</taxon>
        <taxon>Actinomycetota</taxon>
        <taxon>Actinomycetes</taxon>
        <taxon>Pseudonocardiales</taxon>
        <taxon>Pseudonocardiaceae</taxon>
    </lineage>
</organism>
<dbReference type="NCBIfam" id="NF004881">
    <property type="entry name" value="PRK06241.2-2"/>
    <property type="match status" value="1"/>
</dbReference>
<protein>
    <submittedName>
        <fullName evidence="3">Pyruvate, water dikinase</fullName>
    </submittedName>
</protein>
<reference evidence="3 4" key="1">
    <citation type="submission" date="2016-12" db="EMBL/GenBank/DDBJ databases">
        <title>The draft genome sequence of Actinophytocola sp. 11-183.</title>
        <authorList>
            <person name="Wang W."/>
            <person name="Yuan L."/>
        </authorList>
    </citation>
    <scope>NUCLEOTIDE SEQUENCE [LARGE SCALE GENOMIC DNA]</scope>
    <source>
        <strain evidence="3 4">11-183</strain>
    </source>
</reference>
<proteinExistence type="predicted"/>
<dbReference type="PANTHER" id="PTHR43615">
    <property type="entry name" value="PHOSPHOENOLPYRUVATE SYNTHASE-RELATED"/>
    <property type="match status" value="1"/>
</dbReference>
<gene>
    <name evidence="3" type="ORF">BU204_18735</name>
</gene>
<dbReference type="InterPro" id="IPR008279">
    <property type="entry name" value="PEP-util_enz_mobile_dom"/>
</dbReference>